<dbReference type="AlphaFoldDB" id="A0A1B6K356"/>
<protein>
    <submittedName>
        <fullName evidence="3">Uncharacterized protein</fullName>
    </submittedName>
</protein>
<gene>
    <name evidence="3" type="ORF">g.57956</name>
</gene>
<keyword evidence="2" id="KW-0732">Signal</keyword>
<proteinExistence type="predicted"/>
<name>A0A1B6K356_9HEMI</name>
<feature type="compositionally biased region" description="Polar residues" evidence="1">
    <location>
        <begin position="93"/>
        <end position="105"/>
    </location>
</feature>
<dbReference type="EMBL" id="GECU01001831">
    <property type="protein sequence ID" value="JAT05876.1"/>
    <property type="molecule type" value="Transcribed_RNA"/>
</dbReference>
<feature type="region of interest" description="Disordered" evidence="1">
    <location>
        <begin position="68"/>
        <end position="115"/>
    </location>
</feature>
<evidence type="ECO:0000313" key="3">
    <source>
        <dbReference type="EMBL" id="JAT05876.1"/>
    </source>
</evidence>
<accession>A0A1B6K356</accession>
<feature type="non-terminal residue" evidence="3">
    <location>
        <position position="1"/>
    </location>
</feature>
<sequence>RLCMWGACLRRRVLLCWARDLVGTSASPVRKCPPITPWQKFPMGPGDSEENPYRVDEADFTATNINTGAEEYNPWDEGNDAPWNPAQDAGWSPSKSRYSAYTSESGAKKTDGSDGGLFAAKLGFEVGTFCNGPHRFPGSRNR</sequence>
<evidence type="ECO:0000256" key="2">
    <source>
        <dbReference type="SAM" id="SignalP"/>
    </source>
</evidence>
<organism evidence="3">
    <name type="scientific">Homalodisca liturata</name>
    <dbReference type="NCBI Taxonomy" id="320908"/>
    <lineage>
        <taxon>Eukaryota</taxon>
        <taxon>Metazoa</taxon>
        <taxon>Ecdysozoa</taxon>
        <taxon>Arthropoda</taxon>
        <taxon>Hexapoda</taxon>
        <taxon>Insecta</taxon>
        <taxon>Pterygota</taxon>
        <taxon>Neoptera</taxon>
        <taxon>Paraneoptera</taxon>
        <taxon>Hemiptera</taxon>
        <taxon>Auchenorrhyncha</taxon>
        <taxon>Membracoidea</taxon>
        <taxon>Cicadellidae</taxon>
        <taxon>Cicadellinae</taxon>
        <taxon>Proconiini</taxon>
        <taxon>Homalodisca</taxon>
    </lineage>
</organism>
<feature type="signal peptide" evidence="2">
    <location>
        <begin position="1"/>
        <end position="18"/>
    </location>
</feature>
<feature type="chain" id="PRO_5008586248" evidence="2">
    <location>
        <begin position="19"/>
        <end position="142"/>
    </location>
</feature>
<evidence type="ECO:0000256" key="1">
    <source>
        <dbReference type="SAM" id="MobiDB-lite"/>
    </source>
</evidence>
<reference evidence="3" key="1">
    <citation type="submission" date="2015-11" db="EMBL/GenBank/DDBJ databases">
        <title>De novo transcriptome assembly of four potential Pierce s Disease insect vectors from Arizona vineyards.</title>
        <authorList>
            <person name="Tassone E.E."/>
        </authorList>
    </citation>
    <scope>NUCLEOTIDE SEQUENCE</scope>
</reference>